<evidence type="ECO:0000256" key="6">
    <source>
        <dbReference type="ARBA" id="ARBA00022801"/>
    </source>
</evidence>
<dbReference type="Pfam" id="PF03412">
    <property type="entry name" value="Peptidase_C39"/>
    <property type="match status" value="1"/>
</dbReference>
<dbReference type="InterPro" id="IPR011527">
    <property type="entry name" value="ABC1_TM_dom"/>
</dbReference>
<dbReference type="GO" id="GO:0015421">
    <property type="term" value="F:ABC-type oligopeptide transporter activity"/>
    <property type="evidence" value="ECO:0007669"/>
    <property type="project" value="TreeGrafter"/>
</dbReference>
<protein>
    <submittedName>
        <fullName evidence="14">Peptidase domain-containing ABC transporter</fullName>
    </submittedName>
</protein>
<keyword evidence="7" id="KW-0067">ATP-binding</keyword>
<feature type="transmembrane region" description="Helical" evidence="10">
    <location>
        <begin position="318"/>
        <end position="339"/>
    </location>
</feature>
<evidence type="ECO:0000259" key="12">
    <source>
        <dbReference type="PROSITE" id="PS50929"/>
    </source>
</evidence>
<dbReference type="InterPro" id="IPR003593">
    <property type="entry name" value="AAA+_ATPase"/>
</dbReference>
<dbReference type="Pfam" id="PF00005">
    <property type="entry name" value="ABC_tran"/>
    <property type="match status" value="1"/>
</dbReference>
<name>A0A9D1J5R9_9BACT</name>
<dbReference type="PANTHER" id="PTHR43394">
    <property type="entry name" value="ATP-DEPENDENT PERMEASE MDL1, MITOCHONDRIAL"/>
    <property type="match status" value="1"/>
</dbReference>
<dbReference type="InterPro" id="IPR039421">
    <property type="entry name" value="Type_1_exporter"/>
</dbReference>
<evidence type="ECO:0000256" key="10">
    <source>
        <dbReference type="SAM" id="Phobius"/>
    </source>
</evidence>
<comment type="caution">
    <text evidence="14">The sequence shown here is derived from an EMBL/GenBank/DDBJ whole genome shotgun (WGS) entry which is preliminary data.</text>
</comment>
<proteinExistence type="predicted"/>
<reference evidence="14" key="1">
    <citation type="submission" date="2020-10" db="EMBL/GenBank/DDBJ databases">
        <authorList>
            <person name="Gilroy R."/>
        </authorList>
    </citation>
    <scope>NUCLEOTIDE SEQUENCE</scope>
    <source>
        <strain evidence="14">ChiHjej13B12-12457</strain>
    </source>
</reference>
<evidence type="ECO:0000256" key="7">
    <source>
        <dbReference type="ARBA" id="ARBA00022840"/>
    </source>
</evidence>
<sequence length="739" mass="83205">MKKFPSYRQLDSMDCGPTCLRIIASHYGRSWSLQTLRERCHISREGVSLLGISDAAEAVGFRTMGVKLTFGQLCEEAVLPCIVHWRQNHFVVVYRIERRRGRTWVHVSDPASGLLRYTREQFLKSWISIRGEDTVDSPAEGLGIALLLEPTPKFYEEKGEEERRPGFRGMLEYLRPYRQFIVQLLLAMLTGSIISLILPFLTQSVIDTGIGTGDLNFIVVILVAQVVLVLGQMANELIRSWLMLHMTTRVSISLISDFLAKLMRLPISFFDSKMTGDIMQRIGDHSRIQTFLTGSLLSIVMAAVTFVVYSAVMGGYDLRILGIFILGSALYIGWVLLFLRRRRKLDYMRFQEAAANQSSIVQLIAGMQDIKLNGCERQKRWEWERIQARLFNVSVKGLALGQTQQVGGTFIDQIKNVLISFLAAKAVIDGDMTLGMMTAMQYIIGQLNAPISQFIGFVQEAQDAKISLERLGEIQERGDEEDTEKDYIREIPAGADIEFRNVDFQYNGPHSEKVLDGVSVTIPHDRVTAIVGASGSGKTTMVKMMLGFYEPVSGEVLLGGRRIGDYSPSVWREQCGTVMQEGFVFSDTIADNIGVSDENPDMDRVRQAVETANIGDFIDGLPLRYNTKIGAEGNGVSTGQKQRLLIARAAYRDARYLFLDEATNSLDANNEKVIMERLDTLFRGRTVVIVAHRLSTVRNADNIIVLDRGRVVEQGTHRELTERRGYYYRLVRNQLELGN</sequence>
<feature type="domain" description="ABC transmembrane type-1" evidence="12">
    <location>
        <begin position="184"/>
        <end position="463"/>
    </location>
</feature>
<dbReference type="Gene3D" id="3.40.50.300">
    <property type="entry name" value="P-loop containing nucleotide triphosphate hydrolases"/>
    <property type="match status" value="1"/>
</dbReference>
<evidence type="ECO:0000259" key="13">
    <source>
        <dbReference type="PROSITE" id="PS50990"/>
    </source>
</evidence>
<dbReference type="PROSITE" id="PS50929">
    <property type="entry name" value="ABC_TM1F"/>
    <property type="match status" value="1"/>
</dbReference>
<feature type="transmembrane region" description="Helical" evidence="10">
    <location>
        <begin position="180"/>
        <end position="203"/>
    </location>
</feature>
<dbReference type="InterPro" id="IPR036640">
    <property type="entry name" value="ABC1_TM_sf"/>
</dbReference>
<keyword evidence="9 10" id="KW-0472">Membrane</keyword>
<accession>A0A9D1J5R9</accession>
<gene>
    <name evidence="14" type="ORF">IAC94_00250</name>
</gene>
<evidence type="ECO:0000256" key="2">
    <source>
        <dbReference type="ARBA" id="ARBA00022448"/>
    </source>
</evidence>
<keyword evidence="4 10" id="KW-0812">Transmembrane</keyword>
<evidence type="ECO:0000313" key="15">
    <source>
        <dbReference type="Proteomes" id="UP000886744"/>
    </source>
</evidence>
<dbReference type="CDD" id="cd02418">
    <property type="entry name" value="Peptidase_C39B"/>
    <property type="match status" value="1"/>
</dbReference>
<dbReference type="Pfam" id="PF00664">
    <property type="entry name" value="ABC_membrane"/>
    <property type="match status" value="1"/>
</dbReference>
<dbReference type="InterPro" id="IPR027417">
    <property type="entry name" value="P-loop_NTPase"/>
</dbReference>
<evidence type="ECO:0000256" key="3">
    <source>
        <dbReference type="ARBA" id="ARBA00022475"/>
    </source>
</evidence>
<dbReference type="Gene3D" id="1.20.1560.10">
    <property type="entry name" value="ABC transporter type 1, transmembrane domain"/>
    <property type="match status" value="1"/>
</dbReference>
<dbReference type="GO" id="GO:0016887">
    <property type="term" value="F:ATP hydrolysis activity"/>
    <property type="evidence" value="ECO:0007669"/>
    <property type="project" value="InterPro"/>
</dbReference>
<keyword evidence="5" id="KW-0547">Nucleotide-binding</keyword>
<dbReference type="Gene3D" id="3.90.70.10">
    <property type="entry name" value="Cysteine proteinases"/>
    <property type="match status" value="1"/>
</dbReference>
<dbReference type="InterPro" id="IPR003439">
    <property type="entry name" value="ABC_transporter-like_ATP-bd"/>
</dbReference>
<evidence type="ECO:0000256" key="8">
    <source>
        <dbReference type="ARBA" id="ARBA00022989"/>
    </source>
</evidence>
<dbReference type="EMBL" id="DVHI01000007">
    <property type="protein sequence ID" value="HIR61942.1"/>
    <property type="molecule type" value="Genomic_DNA"/>
</dbReference>
<evidence type="ECO:0000256" key="5">
    <source>
        <dbReference type="ARBA" id="ARBA00022741"/>
    </source>
</evidence>
<feature type="transmembrane region" description="Helical" evidence="10">
    <location>
        <begin position="215"/>
        <end position="234"/>
    </location>
</feature>
<dbReference type="GO" id="GO:0008233">
    <property type="term" value="F:peptidase activity"/>
    <property type="evidence" value="ECO:0007669"/>
    <property type="project" value="InterPro"/>
</dbReference>
<evidence type="ECO:0000259" key="11">
    <source>
        <dbReference type="PROSITE" id="PS50893"/>
    </source>
</evidence>
<dbReference type="PROSITE" id="PS50893">
    <property type="entry name" value="ABC_TRANSPORTER_2"/>
    <property type="match status" value="1"/>
</dbReference>
<evidence type="ECO:0000256" key="1">
    <source>
        <dbReference type="ARBA" id="ARBA00004651"/>
    </source>
</evidence>
<feature type="domain" description="Peptidase C39" evidence="13">
    <location>
        <begin position="9"/>
        <end position="133"/>
    </location>
</feature>
<keyword evidence="6" id="KW-0378">Hydrolase</keyword>
<dbReference type="GO" id="GO:0006508">
    <property type="term" value="P:proteolysis"/>
    <property type="evidence" value="ECO:0007669"/>
    <property type="project" value="InterPro"/>
</dbReference>
<dbReference type="GO" id="GO:0005886">
    <property type="term" value="C:plasma membrane"/>
    <property type="evidence" value="ECO:0007669"/>
    <property type="project" value="UniProtKB-SubCell"/>
</dbReference>
<dbReference type="PROSITE" id="PS50990">
    <property type="entry name" value="PEPTIDASE_C39"/>
    <property type="match status" value="1"/>
</dbReference>
<feature type="transmembrane region" description="Helical" evidence="10">
    <location>
        <begin position="291"/>
        <end position="312"/>
    </location>
</feature>
<dbReference type="GO" id="GO:0005524">
    <property type="term" value="F:ATP binding"/>
    <property type="evidence" value="ECO:0007669"/>
    <property type="project" value="UniProtKB-KW"/>
</dbReference>
<dbReference type="Proteomes" id="UP000886744">
    <property type="component" value="Unassembled WGS sequence"/>
</dbReference>
<dbReference type="SMART" id="SM00382">
    <property type="entry name" value="AAA"/>
    <property type="match status" value="1"/>
</dbReference>
<evidence type="ECO:0000256" key="4">
    <source>
        <dbReference type="ARBA" id="ARBA00022692"/>
    </source>
</evidence>
<keyword evidence="2" id="KW-0813">Transport</keyword>
<evidence type="ECO:0000313" key="14">
    <source>
        <dbReference type="EMBL" id="HIR61942.1"/>
    </source>
</evidence>
<dbReference type="SUPFAM" id="SSF52540">
    <property type="entry name" value="P-loop containing nucleoside triphosphate hydrolases"/>
    <property type="match status" value="1"/>
</dbReference>
<dbReference type="CDD" id="cd18571">
    <property type="entry name" value="ABC_6TM_peptidase_like"/>
    <property type="match status" value="1"/>
</dbReference>
<keyword evidence="8 10" id="KW-1133">Transmembrane helix</keyword>
<dbReference type="SUPFAM" id="SSF90123">
    <property type="entry name" value="ABC transporter transmembrane region"/>
    <property type="match status" value="1"/>
</dbReference>
<dbReference type="AlphaFoldDB" id="A0A9D1J5R9"/>
<comment type="subcellular location">
    <subcellularLocation>
        <location evidence="1">Cell membrane</location>
        <topology evidence="1">Multi-pass membrane protein</topology>
    </subcellularLocation>
</comment>
<evidence type="ECO:0000256" key="9">
    <source>
        <dbReference type="ARBA" id="ARBA00023136"/>
    </source>
</evidence>
<dbReference type="PANTHER" id="PTHR43394:SF1">
    <property type="entry name" value="ATP-BINDING CASSETTE SUB-FAMILY B MEMBER 10, MITOCHONDRIAL"/>
    <property type="match status" value="1"/>
</dbReference>
<reference evidence="14" key="2">
    <citation type="journal article" date="2021" name="PeerJ">
        <title>Extensive microbial diversity within the chicken gut microbiome revealed by metagenomics and culture.</title>
        <authorList>
            <person name="Gilroy R."/>
            <person name="Ravi A."/>
            <person name="Getino M."/>
            <person name="Pursley I."/>
            <person name="Horton D.L."/>
            <person name="Alikhan N.F."/>
            <person name="Baker D."/>
            <person name="Gharbi K."/>
            <person name="Hall N."/>
            <person name="Watson M."/>
            <person name="Adriaenssens E.M."/>
            <person name="Foster-Nyarko E."/>
            <person name="Jarju S."/>
            <person name="Secka A."/>
            <person name="Antonio M."/>
            <person name="Oren A."/>
            <person name="Chaudhuri R.R."/>
            <person name="La Ragione R."/>
            <person name="Hildebrand F."/>
            <person name="Pallen M.J."/>
        </authorList>
    </citation>
    <scope>NUCLEOTIDE SEQUENCE</scope>
    <source>
        <strain evidence="14">ChiHjej13B12-12457</strain>
    </source>
</reference>
<keyword evidence="3" id="KW-1003">Cell membrane</keyword>
<feature type="domain" description="ABC transporter" evidence="11">
    <location>
        <begin position="497"/>
        <end position="733"/>
    </location>
</feature>
<dbReference type="FunFam" id="3.40.50.300:FF:000299">
    <property type="entry name" value="ABC transporter ATP-binding protein/permease"/>
    <property type="match status" value="1"/>
</dbReference>
<dbReference type="InterPro" id="IPR005074">
    <property type="entry name" value="Peptidase_C39"/>
</dbReference>
<organism evidence="14 15">
    <name type="scientific">Candidatus Coprenecus avistercoris</name>
    <dbReference type="NCBI Taxonomy" id="2840730"/>
    <lineage>
        <taxon>Bacteria</taxon>
        <taxon>Pseudomonadati</taxon>
        <taxon>Bacteroidota</taxon>
        <taxon>Bacteroidia</taxon>
        <taxon>Bacteroidales</taxon>
        <taxon>Rikenellaceae</taxon>
        <taxon>Rikenellaceae incertae sedis</taxon>
        <taxon>Candidatus Coprenecus</taxon>
    </lineage>
</organism>